<evidence type="ECO:0000256" key="4">
    <source>
        <dbReference type="ARBA" id="ARBA00022741"/>
    </source>
</evidence>
<dbReference type="GO" id="GO:0007031">
    <property type="term" value="P:peroxisome organization"/>
    <property type="evidence" value="ECO:0007669"/>
    <property type="project" value="TreeGrafter"/>
</dbReference>
<comment type="similarity">
    <text evidence="1">Belongs to the ABC transporter superfamily. ABCD family. Peroxisomal fatty acyl CoA transporter (TC 3.A.1.203) subfamily.</text>
</comment>
<dbReference type="GO" id="GO:0140359">
    <property type="term" value="F:ABC-type transporter activity"/>
    <property type="evidence" value="ECO:0007669"/>
    <property type="project" value="InterPro"/>
</dbReference>
<keyword evidence="7 9" id="KW-0472">Membrane</keyword>
<keyword evidence="13" id="KW-1185">Reference proteome</keyword>
<dbReference type="Pfam" id="PF06472">
    <property type="entry name" value="ABC_membrane_2"/>
    <property type="match status" value="1"/>
</dbReference>
<dbReference type="InterPro" id="IPR011527">
    <property type="entry name" value="ABC1_TM_dom"/>
</dbReference>
<keyword evidence="5" id="KW-0067">ATP-binding</keyword>
<dbReference type="InterPro" id="IPR003593">
    <property type="entry name" value="AAA+_ATPase"/>
</dbReference>
<dbReference type="GO" id="GO:0006635">
    <property type="term" value="P:fatty acid beta-oxidation"/>
    <property type="evidence" value="ECO:0007669"/>
    <property type="project" value="TreeGrafter"/>
</dbReference>
<dbReference type="PROSITE" id="PS50929">
    <property type="entry name" value="ABC_TM1F"/>
    <property type="match status" value="1"/>
</dbReference>
<comment type="caution">
    <text evidence="12">The sequence shown here is derived from an EMBL/GenBank/DDBJ whole genome shotgun (WGS) entry which is preliminary data.</text>
</comment>
<dbReference type="GO" id="GO:0016887">
    <property type="term" value="F:ATP hydrolysis activity"/>
    <property type="evidence" value="ECO:0007669"/>
    <property type="project" value="InterPro"/>
</dbReference>
<gene>
    <name evidence="12" type="ORF">PMAYCL1PPCAC_17793</name>
</gene>
<dbReference type="GO" id="GO:0015910">
    <property type="term" value="P:long-chain fatty acid import into peroxisome"/>
    <property type="evidence" value="ECO:0007669"/>
    <property type="project" value="TreeGrafter"/>
</dbReference>
<dbReference type="GO" id="GO:0005524">
    <property type="term" value="F:ATP binding"/>
    <property type="evidence" value="ECO:0007669"/>
    <property type="project" value="UniProtKB-KW"/>
</dbReference>
<dbReference type="InterPro" id="IPR003439">
    <property type="entry name" value="ABC_transporter-like_ATP-bd"/>
</dbReference>
<evidence type="ECO:0000256" key="8">
    <source>
        <dbReference type="SAM" id="MobiDB-lite"/>
    </source>
</evidence>
<dbReference type="SUPFAM" id="SSF90123">
    <property type="entry name" value="ABC transporter transmembrane region"/>
    <property type="match status" value="1"/>
</dbReference>
<keyword evidence="3 9" id="KW-0812">Transmembrane</keyword>
<dbReference type="PROSITE" id="PS00211">
    <property type="entry name" value="ABC_TRANSPORTER_1"/>
    <property type="match status" value="1"/>
</dbReference>
<dbReference type="Gene3D" id="1.20.1560.10">
    <property type="entry name" value="ABC transporter type 1, transmembrane domain"/>
    <property type="match status" value="1"/>
</dbReference>
<dbReference type="SUPFAM" id="SSF52540">
    <property type="entry name" value="P-loop containing nucleoside triphosphate hydrolases"/>
    <property type="match status" value="1"/>
</dbReference>
<protein>
    <submittedName>
        <fullName evidence="12">Uncharacterized protein</fullName>
    </submittedName>
</protein>
<dbReference type="GO" id="GO:0042760">
    <property type="term" value="P:very long-chain fatty acid catabolic process"/>
    <property type="evidence" value="ECO:0007669"/>
    <property type="project" value="TreeGrafter"/>
</dbReference>
<dbReference type="InterPro" id="IPR036640">
    <property type="entry name" value="ABC1_TM_sf"/>
</dbReference>
<feature type="transmembrane region" description="Helical" evidence="9">
    <location>
        <begin position="199"/>
        <end position="224"/>
    </location>
</feature>
<evidence type="ECO:0000313" key="12">
    <source>
        <dbReference type="EMBL" id="GMR47598.1"/>
    </source>
</evidence>
<feature type="domain" description="ABC transmembrane type-1" evidence="11">
    <location>
        <begin position="64"/>
        <end position="352"/>
    </location>
</feature>
<dbReference type="GO" id="GO:0005324">
    <property type="term" value="F:long-chain fatty acid transmembrane transporter activity"/>
    <property type="evidence" value="ECO:0007669"/>
    <property type="project" value="TreeGrafter"/>
</dbReference>
<dbReference type="PROSITE" id="PS50893">
    <property type="entry name" value="ABC_TRANSPORTER_2"/>
    <property type="match status" value="1"/>
</dbReference>
<dbReference type="EMBL" id="BTRK01000004">
    <property type="protein sequence ID" value="GMR47598.1"/>
    <property type="molecule type" value="Genomic_DNA"/>
</dbReference>
<dbReference type="InterPro" id="IPR017871">
    <property type="entry name" value="ABC_transporter-like_CS"/>
</dbReference>
<evidence type="ECO:0000256" key="7">
    <source>
        <dbReference type="ARBA" id="ARBA00023136"/>
    </source>
</evidence>
<reference evidence="13" key="1">
    <citation type="submission" date="2022-10" db="EMBL/GenBank/DDBJ databases">
        <title>Genome assembly of Pristionchus species.</title>
        <authorList>
            <person name="Yoshida K."/>
            <person name="Sommer R.J."/>
        </authorList>
    </citation>
    <scope>NUCLEOTIDE SEQUENCE [LARGE SCALE GENOMIC DNA]</scope>
    <source>
        <strain evidence="13">RS5460</strain>
    </source>
</reference>
<name>A0AAN5CNC7_9BILA</name>
<evidence type="ECO:0000256" key="9">
    <source>
        <dbReference type="SAM" id="Phobius"/>
    </source>
</evidence>
<dbReference type="Gene3D" id="3.40.50.300">
    <property type="entry name" value="P-loop containing nucleotide triphosphate hydrolases"/>
    <property type="match status" value="1"/>
</dbReference>
<feature type="domain" description="ABC transporter" evidence="10">
    <location>
        <begin position="407"/>
        <end position="630"/>
    </location>
</feature>
<evidence type="ECO:0000256" key="6">
    <source>
        <dbReference type="ARBA" id="ARBA00022989"/>
    </source>
</evidence>
<feature type="non-terminal residue" evidence="12">
    <location>
        <position position="1"/>
    </location>
</feature>
<proteinExistence type="inferred from homology"/>
<dbReference type="Proteomes" id="UP001328107">
    <property type="component" value="Unassembled WGS sequence"/>
</dbReference>
<keyword evidence="6 9" id="KW-1133">Transmembrane helix</keyword>
<dbReference type="SMART" id="SM00382">
    <property type="entry name" value="AAA"/>
    <property type="match status" value="1"/>
</dbReference>
<dbReference type="PANTHER" id="PTHR11384:SF65">
    <property type="entry name" value="ABC TRANSPORTER DOMAIN-CONTAINING PROTEIN"/>
    <property type="match status" value="1"/>
</dbReference>
<evidence type="ECO:0000256" key="2">
    <source>
        <dbReference type="ARBA" id="ARBA00022448"/>
    </source>
</evidence>
<evidence type="ECO:0000256" key="1">
    <source>
        <dbReference type="ARBA" id="ARBA00008575"/>
    </source>
</evidence>
<feature type="transmembrane region" description="Helical" evidence="9">
    <location>
        <begin position="105"/>
        <end position="128"/>
    </location>
</feature>
<dbReference type="Pfam" id="PF00005">
    <property type="entry name" value="ABC_tran"/>
    <property type="match status" value="1"/>
</dbReference>
<dbReference type="InterPro" id="IPR050835">
    <property type="entry name" value="ABC_transporter_sub-D"/>
</dbReference>
<keyword evidence="2" id="KW-0813">Transport</keyword>
<organism evidence="12 13">
    <name type="scientific">Pristionchus mayeri</name>
    <dbReference type="NCBI Taxonomy" id="1317129"/>
    <lineage>
        <taxon>Eukaryota</taxon>
        <taxon>Metazoa</taxon>
        <taxon>Ecdysozoa</taxon>
        <taxon>Nematoda</taxon>
        <taxon>Chromadorea</taxon>
        <taxon>Rhabditida</taxon>
        <taxon>Rhabditina</taxon>
        <taxon>Diplogasteromorpha</taxon>
        <taxon>Diplogasteroidea</taxon>
        <taxon>Neodiplogasteridae</taxon>
        <taxon>Pristionchus</taxon>
    </lineage>
</organism>
<evidence type="ECO:0000313" key="13">
    <source>
        <dbReference type="Proteomes" id="UP001328107"/>
    </source>
</evidence>
<sequence length="630" mass="71484">NVSERVLLLIYRKEENLQLFPSMGRHRDAIDFSFNFSFVRSTFTFATIIYSKLEWSLLFTLSTLLAAISREIVNYYSGLNLGRFYSALTGRDENAFWGVFTESTLLYIALCTLIALVGFFSSCLYLIYRSNVVEYTQKLYLRTNSFYRLNCVDDSGIDNPDQRLSQDVERACNLLATKILPVAILSPFTISFYTYKTWIVAGPFGVGIIYGYFIVGTVISRLLLSPITKWAARVERAEGDFRYKHVSIRDHAEEIAFYRAAAFEEGESTRLFSNLLSKQKRLISWQLLSQFFQSFFNFFGGSLSYIIQVFPVFVFHSYDDVDPTQFGQIISNNAFLFIYLINSFTNLTDLATNSGEFAGYVQRITELVRVGRSTHPSEAVKDDNGRSYTNQMDSQGDEKSGDESALMELTNLSYSSPDDQLCHWSVRNLSCSVSRFSRLLITGPSGVGKSSLMRCIAGLWSPIQGQISTDSSIDQDSFMFLPQRPYFPVGKLSLKQQVVFPSKADEIPPHDEHRILSILHSLSLARLLIVAGDLNDEVDFEWGEQLSLGEQQRLSLCRVFFHRPSIVFLDEATSSLGESAEKTVYNLLQTAKIGYVSTGHRSTLIQYHNQIINIDIDGIVSSYSPDELRF</sequence>
<dbReference type="CDD" id="cd03223">
    <property type="entry name" value="ABCD_peroxisomal_ALDP"/>
    <property type="match status" value="1"/>
</dbReference>
<evidence type="ECO:0000256" key="5">
    <source>
        <dbReference type="ARBA" id="ARBA00022840"/>
    </source>
</evidence>
<dbReference type="InterPro" id="IPR027417">
    <property type="entry name" value="P-loop_NTPase"/>
</dbReference>
<accession>A0AAN5CNC7</accession>
<keyword evidence="4" id="KW-0547">Nucleotide-binding</keyword>
<evidence type="ECO:0000259" key="11">
    <source>
        <dbReference type="PROSITE" id="PS50929"/>
    </source>
</evidence>
<evidence type="ECO:0000256" key="3">
    <source>
        <dbReference type="ARBA" id="ARBA00022692"/>
    </source>
</evidence>
<dbReference type="PANTHER" id="PTHR11384">
    <property type="entry name" value="ATP-BINDING CASSETTE, SUB-FAMILY D MEMBER"/>
    <property type="match status" value="1"/>
</dbReference>
<feature type="region of interest" description="Disordered" evidence="8">
    <location>
        <begin position="375"/>
        <end position="402"/>
    </location>
</feature>
<dbReference type="AlphaFoldDB" id="A0AAN5CNC7"/>
<dbReference type="GO" id="GO:0005778">
    <property type="term" value="C:peroxisomal membrane"/>
    <property type="evidence" value="ECO:0007669"/>
    <property type="project" value="TreeGrafter"/>
</dbReference>
<evidence type="ECO:0000259" key="10">
    <source>
        <dbReference type="PROSITE" id="PS50893"/>
    </source>
</evidence>